<dbReference type="RefSeq" id="WP_185790011.1">
    <property type="nucleotide sequence ID" value="NZ_JACLCP010000005.1"/>
</dbReference>
<name>A0A842IX83_9FLAO</name>
<feature type="chain" id="PRO_5033025393" evidence="1">
    <location>
        <begin position="21"/>
        <end position="406"/>
    </location>
</feature>
<comment type="caution">
    <text evidence="2">The sequence shown here is derived from an EMBL/GenBank/DDBJ whole genome shotgun (WGS) entry which is preliminary data.</text>
</comment>
<sequence length="406" mass="45412">MKTTIHVLLSVLLLGSYNLAFNTDPNKNIEVDELNKSGYVFDVKVSRINSKYSEIASAIFRDKLVIVSSKKIGAIGGRVDPITNEPYTDLFCMDVNSNGSFSPPLLFSRILNSKASEGQVAFSSDEHTIYYTRNSRKNSANYKLYKATLEKDSYGNWMDHLELAISSENYSIENPHISADGNFLYFSSNMDGGFGGFDLYKAEIYKDGSIGNPINLGGYVNSSSDEKYPHTSSDGKELYFSSKGFNSIGGYDIFISSIISKHEDYSKPRNLGYSINSIKDEVGYMIINNKTGVFSSNKNHKSDGFNIYHVEAEAIYRELQGVVVTEDDRILPNSTVVLLNEDGKEVQRQTTSVDASYRFKVKAFGDYKIVAVKEGFENYSLQLESDENLKSVLRLSPNITYNKSKP</sequence>
<evidence type="ECO:0000313" key="3">
    <source>
        <dbReference type="Proteomes" id="UP000533900"/>
    </source>
</evidence>
<dbReference type="InterPro" id="IPR011042">
    <property type="entry name" value="6-blade_b-propeller_TolB-like"/>
</dbReference>
<evidence type="ECO:0000256" key="1">
    <source>
        <dbReference type="SAM" id="SignalP"/>
    </source>
</evidence>
<dbReference type="Pfam" id="PF07676">
    <property type="entry name" value="PD40"/>
    <property type="match status" value="2"/>
</dbReference>
<keyword evidence="2" id="KW-0645">Protease</keyword>
<keyword evidence="2" id="KW-0121">Carboxypeptidase</keyword>
<dbReference type="EMBL" id="JACLCP010000005">
    <property type="protein sequence ID" value="MBC2846293.1"/>
    <property type="molecule type" value="Genomic_DNA"/>
</dbReference>
<dbReference type="AlphaFoldDB" id="A0A842IX83"/>
<organism evidence="2 3">
    <name type="scientific">Winogradskyella flava</name>
    <dbReference type="NCBI Taxonomy" id="1884876"/>
    <lineage>
        <taxon>Bacteria</taxon>
        <taxon>Pseudomonadati</taxon>
        <taxon>Bacteroidota</taxon>
        <taxon>Flavobacteriia</taxon>
        <taxon>Flavobacteriales</taxon>
        <taxon>Flavobacteriaceae</taxon>
        <taxon>Winogradskyella</taxon>
    </lineage>
</organism>
<keyword evidence="2" id="KW-0378">Hydrolase</keyword>
<feature type="signal peptide" evidence="1">
    <location>
        <begin position="1"/>
        <end position="20"/>
    </location>
</feature>
<dbReference type="Pfam" id="PF13620">
    <property type="entry name" value="CarboxypepD_reg"/>
    <property type="match status" value="1"/>
</dbReference>
<dbReference type="SUPFAM" id="SSF49478">
    <property type="entry name" value="Cna protein B-type domain"/>
    <property type="match status" value="1"/>
</dbReference>
<dbReference type="Proteomes" id="UP000533900">
    <property type="component" value="Unassembled WGS sequence"/>
</dbReference>
<dbReference type="GO" id="GO:0004180">
    <property type="term" value="F:carboxypeptidase activity"/>
    <property type="evidence" value="ECO:0007669"/>
    <property type="project" value="UniProtKB-KW"/>
</dbReference>
<evidence type="ECO:0000313" key="2">
    <source>
        <dbReference type="EMBL" id="MBC2846293.1"/>
    </source>
</evidence>
<reference evidence="2" key="1">
    <citation type="submission" date="2020-08" db="EMBL/GenBank/DDBJ databases">
        <title>Winogradskyella ouciana sp. nov., isolated from the hadal seawater of the Mariana Trench.</title>
        <authorList>
            <person name="He X."/>
        </authorList>
    </citation>
    <scope>NUCLEOTIDE SEQUENCE [LARGE SCALE GENOMIC DNA]</scope>
    <source>
        <strain evidence="2">KCTC 52348</strain>
    </source>
</reference>
<dbReference type="InterPro" id="IPR011659">
    <property type="entry name" value="WD40"/>
</dbReference>
<dbReference type="Gene3D" id="2.120.10.30">
    <property type="entry name" value="TolB, C-terminal domain"/>
    <property type="match status" value="1"/>
</dbReference>
<keyword evidence="1" id="KW-0732">Signal</keyword>
<dbReference type="SUPFAM" id="SSF82171">
    <property type="entry name" value="DPP6 N-terminal domain-like"/>
    <property type="match status" value="1"/>
</dbReference>
<proteinExistence type="predicted"/>
<protein>
    <submittedName>
        <fullName evidence="2">Carboxypeptidase regulatory-like domain-containing protein</fullName>
    </submittedName>
</protein>
<keyword evidence="3" id="KW-1185">Reference proteome</keyword>
<accession>A0A842IX83</accession>
<gene>
    <name evidence="2" type="ORF">H7F21_14395</name>
</gene>